<feature type="transmembrane region" description="Helical" evidence="9">
    <location>
        <begin position="333"/>
        <end position="351"/>
    </location>
</feature>
<dbReference type="KEGG" id="pcoq:105816202"/>
<dbReference type="Ensembl" id="ENSPCOT00000032562.1">
    <property type="protein sequence ID" value="ENSPCOP00000021892.1"/>
    <property type="gene ID" value="ENSPCOG00000023001.1"/>
</dbReference>
<comment type="subcellular location">
    <subcellularLocation>
        <location evidence="1">Membrane</location>
        <topology evidence="1">Single-pass type I membrane protein</topology>
    </subcellularLocation>
</comment>
<evidence type="ECO:0000256" key="10">
    <source>
        <dbReference type="SAM" id="SignalP"/>
    </source>
</evidence>
<evidence type="ECO:0000256" key="3">
    <source>
        <dbReference type="ARBA" id="ARBA00022692"/>
    </source>
</evidence>
<dbReference type="InterPro" id="IPR036179">
    <property type="entry name" value="Ig-like_dom_sf"/>
</dbReference>
<evidence type="ECO:0000256" key="1">
    <source>
        <dbReference type="ARBA" id="ARBA00004479"/>
    </source>
</evidence>
<accession>A0A2K6G6M9</accession>
<gene>
    <name evidence="12" type="primary">FAM187B</name>
</gene>
<name>A0A2K6G6M9_PROCO</name>
<organism evidence="12 13">
    <name type="scientific">Propithecus coquereli</name>
    <name type="common">Coquerel's sifaka</name>
    <name type="synonym">Propithecus verreauxi coquereli</name>
    <dbReference type="NCBI Taxonomy" id="379532"/>
    <lineage>
        <taxon>Eukaryota</taxon>
        <taxon>Metazoa</taxon>
        <taxon>Chordata</taxon>
        <taxon>Craniata</taxon>
        <taxon>Vertebrata</taxon>
        <taxon>Euteleostomi</taxon>
        <taxon>Mammalia</taxon>
        <taxon>Eutheria</taxon>
        <taxon>Euarchontoglires</taxon>
        <taxon>Primates</taxon>
        <taxon>Strepsirrhini</taxon>
        <taxon>Lemuriformes</taxon>
        <taxon>Indriidae</taxon>
        <taxon>Propithecus</taxon>
    </lineage>
</organism>
<dbReference type="AlphaFoldDB" id="A0A2K6G6M9"/>
<dbReference type="SUPFAM" id="SSF82895">
    <property type="entry name" value="TSP-1 type 1 repeat"/>
    <property type="match status" value="1"/>
</dbReference>
<dbReference type="SUPFAM" id="SSF48726">
    <property type="entry name" value="Immunoglobulin"/>
    <property type="match status" value="1"/>
</dbReference>
<dbReference type="GeneID" id="105816202"/>
<keyword evidence="5 9" id="KW-1133">Transmembrane helix</keyword>
<reference evidence="12" key="1">
    <citation type="submission" date="2025-08" db="UniProtKB">
        <authorList>
            <consortium name="Ensembl"/>
        </authorList>
    </citation>
    <scope>IDENTIFICATION</scope>
</reference>
<dbReference type="GeneTree" id="ENSGT00530000063991"/>
<dbReference type="Proteomes" id="UP000233160">
    <property type="component" value="Unassembled WGS sequence"/>
</dbReference>
<evidence type="ECO:0000313" key="12">
    <source>
        <dbReference type="Ensembl" id="ENSPCOP00000021892.1"/>
    </source>
</evidence>
<feature type="signal peptide" evidence="10">
    <location>
        <begin position="1"/>
        <end position="17"/>
    </location>
</feature>
<dbReference type="OrthoDB" id="6434091at2759"/>
<dbReference type="PANTHER" id="PTHR32178">
    <property type="entry name" value="FAM187"/>
    <property type="match status" value="1"/>
</dbReference>
<feature type="domain" description="Ig-like" evidence="11">
    <location>
        <begin position="14"/>
        <end position="111"/>
    </location>
</feature>
<feature type="region of interest" description="Disordered" evidence="8">
    <location>
        <begin position="304"/>
        <end position="325"/>
    </location>
</feature>
<dbReference type="PANTHER" id="PTHR32178:SF8">
    <property type="entry name" value="PROTEIN FAM187B"/>
    <property type="match status" value="1"/>
</dbReference>
<feature type="chain" id="PRO_5014321168" evidence="10">
    <location>
        <begin position="18"/>
        <end position="369"/>
    </location>
</feature>
<dbReference type="CTD" id="148109"/>
<feature type="domain" description="Ig-like" evidence="11">
    <location>
        <begin position="194"/>
        <end position="297"/>
    </location>
</feature>
<evidence type="ECO:0000259" key="11">
    <source>
        <dbReference type="PROSITE" id="PS50835"/>
    </source>
</evidence>
<evidence type="ECO:0000256" key="4">
    <source>
        <dbReference type="ARBA" id="ARBA00022729"/>
    </source>
</evidence>
<dbReference type="PROSITE" id="PS50835">
    <property type="entry name" value="IG_LIKE"/>
    <property type="match status" value="2"/>
</dbReference>
<evidence type="ECO:0000256" key="7">
    <source>
        <dbReference type="ARBA" id="ARBA00023180"/>
    </source>
</evidence>
<dbReference type="InterPro" id="IPR007110">
    <property type="entry name" value="Ig-like_dom"/>
</dbReference>
<evidence type="ECO:0000256" key="2">
    <source>
        <dbReference type="ARBA" id="ARBA00008727"/>
    </source>
</evidence>
<keyword evidence="4 10" id="KW-0732">Signal</keyword>
<evidence type="ECO:0000256" key="5">
    <source>
        <dbReference type="ARBA" id="ARBA00022989"/>
    </source>
</evidence>
<proteinExistence type="inferred from homology"/>
<keyword evidence="13" id="KW-1185">Reference proteome</keyword>
<protein>
    <submittedName>
        <fullName evidence="12">Family with sequence similarity 187 member B</fullName>
    </submittedName>
</protein>
<keyword evidence="3 9" id="KW-0812">Transmembrane</keyword>
<evidence type="ECO:0000256" key="8">
    <source>
        <dbReference type="SAM" id="MobiDB-lite"/>
    </source>
</evidence>
<evidence type="ECO:0000313" key="13">
    <source>
        <dbReference type="Proteomes" id="UP000233160"/>
    </source>
</evidence>
<evidence type="ECO:0000256" key="9">
    <source>
        <dbReference type="SAM" id="Phobius"/>
    </source>
</evidence>
<dbReference type="STRING" id="379532.ENSPCOP00000021892"/>
<dbReference type="RefSeq" id="XP_012506991.1">
    <property type="nucleotide sequence ID" value="XM_012651537.1"/>
</dbReference>
<comment type="similarity">
    <text evidence="2">Belongs to the FAM187 family.</text>
</comment>
<evidence type="ECO:0000256" key="6">
    <source>
        <dbReference type="ARBA" id="ARBA00023136"/>
    </source>
</evidence>
<dbReference type="InterPro" id="IPR036383">
    <property type="entry name" value="TSP1_rpt_sf"/>
</dbReference>
<dbReference type="InterPro" id="IPR039311">
    <property type="entry name" value="FAM187A/B"/>
</dbReference>
<sequence length="369" mass="41378">MLTTLGLLLSFAVPVLGVYLSISCPGGKQCQRALLSGNDILLHCNSSGARWHYFLAHSWDQPPSKVSGFSNIEITPKGSLIIREPLPSQTGVYCCLNENGTQVVQYEIDFQDVATLHITHTGLGQQPLQNETLYPDGKELIFTRWEPWQDCNRCGGPGERKRLGYCYVGEPLEEPTPCWLYLKEVEVWSSRMRPELQVEACDTPCFDGEPLGVGYITFDDFQLKEESESVWLSCPLASIYRPVIWEADETPLTWQRQLSGRADDTFLDPSTGGRQLQVFQPAVYRCFVQQELMAQFNPRPGPEVLEAQEEESEAQPREAGGGRRRRAHPVLTGLKLALLAGAVLALAGLLLRCRRPSRGSRRDWVVLVK</sequence>
<dbReference type="GO" id="GO:0016020">
    <property type="term" value="C:membrane"/>
    <property type="evidence" value="ECO:0007669"/>
    <property type="project" value="UniProtKB-SubCell"/>
</dbReference>
<keyword evidence="6 9" id="KW-0472">Membrane</keyword>
<reference evidence="12" key="2">
    <citation type="submission" date="2025-09" db="UniProtKB">
        <authorList>
            <consortium name="Ensembl"/>
        </authorList>
    </citation>
    <scope>IDENTIFICATION</scope>
</reference>
<dbReference type="OMA" id="EACHVQC"/>
<keyword evidence="7" id="KW-0325">Glycoprotein</keyword>